<evidence type="ECO:0008006" key="5">
    <source>
        <dbReference type="Google" id="ProtNLM"/>
    </source>
</evidence>
<dbReference type="Proteomes" id="UP000247476">
    <property type="component" value="Unassembled WGS sequence"/>
</dbReference>
<accession>A0A2V5K0D1</accession>
<evidence type="ECO:0000313" key="4">
    <source>
        <dbReference type="Proteomes" id="UP000247476"/>
    </source>
</evidence>
<comment type="caution">
    <text evidence="3">The sequence shown here is derived from an EMBL/GenBank/DDBJ whole genome shotgun (WGS) entry which is preliminary data.</text>
</comment>
<evidence type="ECO:0000256" key="1">
    <source>
        <dbReference type="SAM" id="MobiDB-lite"/>
    </source>
</evidence>
<dbReference type="PANTHER" id="PTHR47199">
    <property type="entry name" value="PHOTOSYSTEM II STABILITY/ASSEMBLY FACTOR HCF136, CHLOROPLASTIC"/>
    <property type="match status" value="1"/>
</dbReference>
<protein>
    <recommendedName>
        <fullName evidence="5">Photosynthesis system II assembly factor Ycf48/Hcf136-like domain-containing protein</fullName>
    </recommendedName>
</protein>
<feature type="region of interest" description="Disordered" evidence="1">
    <location>
        <begin position="29"/>
        <end position="81"/>
    </location>
</feature>
<dbReference type="Gene3D" id="2.130.10.10">
    <property type="entry name" value="YVTN repeat-like/Quinoprotein amine dehydrogenase"/>
    <property type="match status" value="2"/>
</dbReference>
<dbReference type="EMBL" id="QJVJ01000009">
    <property type="protein sequence ID" value="PYI52639.1"/>
    <property type="molecule type" value="Genomic_DNA"/>
</dbReference>
<dbReference type="CDD" id="cd15482">
    <property type="entry name" value="Sialidase_non-viral"/>
    <property type="match status" value="1"/>
</dbReference>
<name>A0A2V5K0D1_9BACL</name>
<organism evidence="3 4">
    <name type="scientific">Paenibacillus flagellatus</name>
    <dbReference type="NCBI Taxonomy" id="2211139"/>
    <lineage>
        <taxon>Bacteria</taxon>
        <taxon>Bacillati</taxon>
        <taxon>Bacillota</taxon>
        <taxon>Bacilli</taxon>
        <taxon>Bacillales</taxon>
        <taxon>Paenibacillaceae</taxon>
        <taxon>Paenibacillus</taxon>
    </lineage>
</organism>
<dbReference type="InterPro" id="IPR015943">
    <property type="entry name" value="WD40/YVTN_repeat-like_dom_sf"/>
</dbReference>
<reference evidence="3 4" key="1">
    <citation type="submission" date="2018-05" db="EMBL/GenBank/DDBJ databases">
        <title>Paenibacillus flagellatus sp. nov., isolated from selenium mineral soil.</title>
        <authorList>
            <person name="Dai X."/>
        </authorList>
    </citation>
    <scope>NUCLEOTIDE SEQUENCE [LARGE SCALE GENOMIC DNA]</scope>
    <source>
        <strain evidence="3 4">DXL2</strain>
    </source>
</reference>
<gene>
    <name evidence="3" type="ORF">DLM86_20965</name>
</gene>
<evidence type="ECO:0000256" key="2">
    <source>
        <dbReference type="SAM" id="SignalP"/>
    </source>
</evidence>
<dbReference type="PROSITE" id="PS51257">
    <property type="entry name" value="PROKAR_LIPOPROTEIN"/>
    <property type="match status" value="1"/>
</dbReference>
<keyword evidence="2" id="KW-0732">Signal</keyword>
<dbReference type="RefSeq" id="WP_110842007.1">
    <property type="nucleotide sequence ID" value="NZ_QJVJ01000009.1"/>
</dbReference>
<proteinExistence type="predicted"/>
<dbReference type="AlphaFoldDB" id="A0A2V5K0D1"/>
<dbReference type="OrthoDB" id="2661955at2"/>
<dbReference type="PANTHER" id="PTHR47199:SF2">
    <property type="entry name" value="PHOTOSYSTEM II STABILITY_ASSEMBLY FACTOR HCF136, CHLOROPLASTIC"/>
    <property type="match status" value="1"/>
</dbReference>
<feature type="signal peptide" evidence="2">
    <location>
        <begin position="1"/>
        <end position="25"/>
    </location>
</feature>
<feature type="chain" id="PRO_5038795889" description="Photosynthesis system II assembly factor Ycf48/Hcf136-like domain-containing protein" evidence="2">
    <location>
        <begin position="26"/>
        <end position="421"/>
    </location>
</feature>
<dbReference type="SUPFAM" id="SSF110296">
    <property type="entry name" value="Oligoxyloglucan reducing end-specific cellobiohydrolase"/>
    <property type="match status" value="2"/>
</dbReference>
<sequence length="421" mass="43445">MKRFRVVWLASVIVLLAISILTGCAAPETSADPGGGGAAETPPPTAADPKPGSSDATKPDPGVKPPASGEAGSGSHPTAPANVRMGKVTAVRLADPQSGWVGGEGWIARTDDGGKSWKAQYGGAGTVAQLFALNGREAWAAQTGTGSAPSGGRVLLATTDGGEHWAPAGMVPNEGFLHFVSKEEAFSANARTTDGGKTWTTMPIPPHTVGDVYFHDKDNGWAATQEKDTIAVKRTTDGGQSWQTVMTRRTVAPATGAVIRSAGVNDAWVEWIGDSGMTQTSYSLFHTADGGKTWTTVIANSTAGGGPAPGFPIDHSSGPENAGSKPGALYVVDPKVAFMGGQCMACDKPNTIGWTTDGGKTWTNGEAAFEGYGEQLLAIADANNGWWITTDSTAPSVMYTTADGGKSWKKVYTFETPKPGS</sequence>
<evidence type="ECO:0000313" key="3">
    <source>
        <dbReference type="EMBL" id="PYI52639.1"/>
    </source>
</evidence>
<keyword evidence="4" id="KW-1185">Reference proteome</keyword>